<protein>
    <submittedName>
        <fullName evidence="1">Phosphonate C-P lyase system protein PhnG</fullName>
    </submittedName>
</protein>
<evidence type="ECO:0000313" key="2">
    <source>
        <dbReference type="Proteomes" id="UP001226091"/>
    </source>
</evidence>
<dbReference type="Proteomes" id="UP001226091">
    <property type="component" value="Chromosome"/>
</dbReference>
<sequence>MKKSRLSKILIEGNPNLLKKFSAQVEETHTVKVNRSPSTGLVMMKTRDSVSRQPFYMGEVLITDCTVEVHGSQGLGVLMGEEPERAYSLAVVDAAFNAKLPIAGLWLHELEEEERNIAKLKQKEMSKLARSQVSFDTMEDYNDKS</sequence>
<name>A0ACD4RFF1_9BACI</name>
<evidence type="ECO:0000313" key="1">
    <source>
        <dbReference type="EMBL" id="WHZ59216.1"/>
    </source>
</evidence>
<organism evidence="1 2">
    <name type="scientific">Metabacillus hrfriensis</name>
    <dbReference type="NCBI Taxonomy" id="3048891"/>
    <lineage>
        <taxon>Bacteria</taxon>
        <taxon>Bacillati</taxon>
        <taxon>Bacillota</taxon>
        <taxon>Bacilli</taxon>
        <taxon>Bacillales</taxon>
        <taxon>Bacillaceae</taxon>
        <taxon>Metabacillus</taxon>
    </lineage>
</organism>
<keyword evidence="1" id="KW-0456">Lyase</keyword>
<accession>A0ACD4RFF1</accession>
<dbReference type="EMBL" id="CP126116">
    <property type="protein sequence ID" value="WHZ59216.1"/>
    <property type="molecule type" value="Genomic_DNA"/>
</dbReference>
<gene>
    <name evidence="1" type="primary">phnG</name>
    <name evidence="1" type="ORF">QLQ22_07795</name>
</gene>
<keyword evidence="2" id="KW-1185">Reference proteome</keyword>
<proteinExistence type="predicted"/>
<reference evidence="2" key="1">
    <citation type="journal article" date="2025" name="Aquaculture">
        <title>Assessment of the bioflocculant production and safety properties of Metabacillus hrfriensis sp. nov. based on phenotypic and whole-genome sequencing analysis.</title>
        <authorList>
            <person name="Zhang R."/>
            <person name="Zhao Z."/>
            <person name="Luo L."/>
            <person name="Wang S."/>
            <person name="Guo K."/>
            <person name="Xu W."/>
        </authorList>
    </citation>
    <scope>NUCLEOTIDE SEQUENCE [LARGE SCALE GENOMIC DNA]</scope>
    <source>
        <strain evidence="2">CT-WN-B3</strain>
    </source>
</reference>